<proteinExistence type="predicted"/>
<dbReference type="EMBL" id="KK914761">
    <property type="protein sequence ID" value="KDP29046.1"/>
    <property type="molecule type" value="Genomic_DNA"/>
</dbReference>
<keyword evidence="5" id="KW-0862">Zinc</keyword>
<sequence length="276" mass="30447">MEQEEHAIIIAALSTLAPPQLSDLTHSILSQTLHHHHRLSSLLSSPSSFSLAIHHLQSLSLSHKTLLIANHLLSSLNHLTRHFHPQPLPATIKHRDLDAALLLLLLCDVHQENPEILAAPRSEWREVLSKRCSDIMLDHSSIGVYYGGVLLPYIEMIVRCWKFVNGTGGCVGKEGREVAASPAAVVALPTVEVKGGGGGGGDGGGECGICKENMRRGRDVCELPCKHLFHWMCILPWLTKRNTCPYCRFELPTEDAFGEIQRLWNLLIKKGGAEHV</sequence>
<comment type="catalytic activity">
    <reaction evidence="1">
        <text>S-ubiquitinyl-[E2 ubiquitin-conjugating enzyme]-L-cysteine + [acceptor protein]-L-lysine = [E2 ubiquitin-conjugating enzyme]-L-cysteine + N(6)-ubiquitinyl-[acceptor protein]-L-lysine.</text>
        <dbReference type="EC" id="2.3.2.27"/>
    </reaction>
</comment>
<dbReference type="Proteomes" id="UP000027138">
    <property type="component" value="Unassembled WGS sequence"/>
</dbReference>
<feature type="domain" description="RING-type" evidence="7">
    <location>
        <begin position="207"/>
        <end position="248"/>
    </location>
</feature>
<dbReference type="PANTHER" id="PTHR15710">
    <property type="entry name" value="E3 UBIQUITIN-PROTEIN LIGASE PRAJA"/>
    <property type="match status" value="1"/>
</dbReference>
<dbReference type="KEGG" id="jcu:105642142"/>
<dbReference type="Pfam" id="PF13639">
    <property type="entry name" value="zf-RING_2"/>
    <property type="match status" value="1"/>
</dbReference>
<reference evidence="8 9" key="1">
    <citation type="journal article" date="2014" name="PLoS ONE">
        <title>Global Analysis of Gene Expression Profiles in Physic Nut (Jatropha curcas L.) Seedlings Exposed to Salt Stress.</title>
        <authorList>
            <person name="Zhang L."/>
            <person name="Zhang C."/>
            <person name="Wu P."/>
            <person name="Chen Y."/>
            <person name="Li M."/>
            <person name="Jiang H."/>
            <person name="Wu G."/>
        </authorList>
    </citation>
    <scope>NUCLEOTIDE SEQUENCE [LARGE SCALE GENOMIC DNA]</scope>
    <source>
        <strain evidence="9">cv. GZQX0401</strain>
        <tissue evidence="8">Young leaves</tissue>
    </source>
</reference>
<evidence type="ECO:0000256" key="4">
    <source>
        <dbReference type="ARBA" id="ARBA00022771"/>
    </source>
</evidence>
<protein>
    <recommendedName>
        <fullName evidence="2">RING-type E3 ubiquitin transferase</fullName>
        <ecNumber evidence="2">2.3.2.27</ecNumber>
    </recommendedName>
</protein>
<evidence type="ECO:0000313" key="8">
    <source>
        <dbReference type="EMBL" id="KDP29046.1"/>
    </source>
</evidence>
<dbReference type="Gene3D" id="3.30.40.10">
    <property type="entry name" value="Zinc/RING finger domain, C3HC4 (zinc finger)"/>
    <property type="match status" value="1"/>
</dbReference>
<evidence type="ECO:0000313" key="9">
    <source>
        <dbReference type="Proteomes" id="UP000027138"/>
    </source>
</evidence>
<keyword evidence="4 6" id="KW-0863">Zinc-finger</keyword>
<evidence type="ECO:0000256" key="2">
    <source>
        <dbReference type="ARBA" id="ARBA00012483"/>
    </source>
</evidence>
<dbReference type="GO" id="GO:0061630">
    <property type="term" value="F:ubiquitin protein ligase activity"/>
    <property type="evidence" value="ECO:0007669"/>
    <property type="project" value="UniProtKB-EC"/>
</dbReference>
<dbReference type="PROSITE" id="PS50089">
    <property type="entry name" value="ZF_RING_2"/>
    <property type="match status" value="1"/>
</dbReference>
<evidence type="ECO:0000256" key="6">
    <source>
        <dbReference type="PROSITE-ProRule" id="PRU00175"/>
    </source>
</evidence>
<gene>
    <name evidence="8" type="ORF">JCGZ_16435</name>
</gene>
<evidence type="ECO:0000259" key="7">
    <source>
        <dbReference type="PROSITE" id="PS50089"/>
    </source>
</evidence>
<dbReference type="STRING" id="180498.A0A067JYK0"/>
<dbReference type="GO" id="GO:0005737">
    <property type="term" value="C:cytoplasm"/>
    <property type="evidence" value="ECO:0007669"/>
    <property type="project" value="TreeGrafter"/>
</dbReference>
<dbReference type="PANTHER" id="PTHR15710:SF67">
    <property type="entry name" value="E3 UBIQUITIN-PROTEIN LIGASE SGR9, AMYLOPLASTIC"/>
    <property type="match status" value="1"/>
</dbReference>
<evidence type="ECO:0000256" key="5">
    <source>
        <dbReference type="ARBA" id="ARBA00022833"/>
    </source>
</evidence>
<organism evidence="8 9">
    <name type="scientific">Jatropha curcas</name>
    <name type="common">Barbados nut</name>
    <dbReference type="NCBI Taxonomy" id="180498"/>
    <lineage>
        <taxon>Eukaryota</taxon>
        <taxon>Viridiplantae</taxon>
        <taxon>Streptophyta</taxon>
        <taxon>Embryophyta</taxon>
        <taxon>Tracheophyta</taxon>
        <taxon>Spermatophyta</taxon>
        <taxon>Magnoliopsida</taxon>
        <taxon>eudicotyledons</taxon>
        <taxon>Gunneridae</taxon>
        <taxon>Pentapetalae</taxon>
        <taxon>rosids</taxon>
        <taxon>fabids</taxon>
        <taxon>Malpighiales</taxon>
        <taxon>Euphorbiaceae</taxon>
        <taxon>Crotonoideae</taxon>
        <taxon>Jatropheae</taxon>
        <taxon>Jatropha</taxon>
    </lineage>
</organism>
<dbReference type="InterPro" id="IPR001841">
    <property type="entry name" value="Znf_RING"/>
</dbReference>
<evidence type="ECO:0000256" key="1">
    <source>
        <dbReference type="ARBA" id="ARBA00000900"/>
    </source>
</evidence>
<keyword evidence="9" id="KW-1185">Reference proteome</keyword>
<accession>A0A067JYK0</accession>
<keyword evidence="3" id="KW-0479">Metal-binding</keyword>
<dbReference type="AlphaFoldDB" id="A0A067JYK0"/>
<dbReference type="SMART" id="SM00184">
    <property type="entry name" value="RING"/>
    <property type="match status" value="1"/>
</dbReference>
<evidence type="ECO:0000256" key="3">
    <source>
        <dbReference type="ARBA" id="ARBA00022723"/>
    </source>
</evidence>
<dbReference type="CDD" id="cd16454">
    <property type="entry name" value="RING-H2_PA-TM-RING"/>
    <property type="match status" value="1"/>
</dbReference>
<dbReference type="OrthoDB" id="21204at2759"/>
<dbReference type="EC" id="2.3.2.27" evidence="2"/>
<dbReference type="SUPFAM" id="SSF57850">
    <property type="entry name" value="RING/U-box"/>
    <property type="match status" value="1"/>
</dbReference>
<dbReference type="InterPro" id="IPR013083">
    <property type="entry name" value="Znf_RING/FYVE/PHD"/>
</dbReference>
<dbReference type="GO" id="GO:0016567">
    <property type="term" value="P:protein ubiquitination"/>
    <property type="evidence" value="ECO:0007669"/>
    <property type="project" value="TreeGrafter"/>
</dbReference>
<dbReference type="GO" id="GO:0008270">
    <property type="term" value="F:zinc ion binding"/>
    <property type="evidence" value="ECO:0007669"/>
    <property type="project" value="UniProtKB-KW"/>
</dbReference>
<name>A0A067JYK0_JATCU</name>